<dbReference type="InterPro" id="IPR002677">
    <property type="entry name" value="Ribosomal_bL32"/>
</dbReference>
<accession>A0A382CHZ4</accession>
<dbReference type="SUPFAM" id="SSF57829">
    <property type="entry name" value="Zn-binding ribosomal proteins"/>
    <property type="match status" value="1"/>
</dbReference>
<sequence length="60" mass="6770">MAPLPKKKSSRKRKKDRASHFGIKNVPLTKCKEPSCGAYIVPHAVCPECGMYKERQVLDI</sequence>
<evidence type="ECO:0008006" key="5">
    <source>
        <dbReference type="Google" id="ProtNLM"/>
    </source>
</evidence>
<evidence type="ECO:0000256" key="2">
    <source>
        <dbReference type="ARBA" id="ARBA00022980"/>
    </source>
</evidence>
<dbReference type="HAMAP" id="MF_00340">
    <property type="entry name" value="Ribosomal_bL32"/>
    <property type="match status" value="1"/>
</dbReference>
<organism evidence="4">
    <name type="scientific">marine metagenome</name>
    <dbReference type="NCBI Taxonomy" id="408172"/>
    <lineage>
        <taxon>unclassified sequences</taxon>
        <taxon>metagenomes</taxon>
        <taxon>ecological metagenomes</taxon>
    </lineage>
</organism>
<comment type="similarity">
    <text evidence="1">Belongs to the bacterial ribosomal protein bL32 family.</text>
</comment>
<dbReference type="GO" id="GO:0003735">
    <property type="term" value="F:structural constituent of ribosome"/>
    <property type="evidence" value="ECO:0007669"/>
    <property type="project" value="InterPro"/>
</dbReference>
<evidence type="ECO:0000256" key="3">
    <source>
        <dbReference type="ARBA" id="ARBA00023274"/>
    </source>
</evidence>
<dbReference type="Pfam" id="PF01783">
    <property type="entry name" value="Ribosomal_L32p"/>
    <property type="match status" value="1"/>
</dbReference>
<dbReference type="GO" id="GO:0006412">
    <property type="term" value="P:translation"/>
    <property type="evidence" value="ECO:0007669"/>
    <property type="project" value="InterPro"/>
</dbReference>
<dbReference type="EMBL" id="UINC01034600">
    <property type="protein sequence ID" value="SVB25695.1"/>
    <property type="molecule type" value="Genomic_DNA"/>
</dbReference>
<protein>
    <recommendedName>
        <fullName evidence="5">50S ribosomal protein L32</fullName>
    </recommendedName>
</protein>
<reference evidence="4" key="1">
    <citation type="submission" date="2018-05" db="EMBL/GenBank/DDBJ databases">
        <authorList>
            <person name="Lanie J.A."/>
            <person name="Ng W.-L."/>
            <person name="Kazmierczak K.M."/>
            <person name="Andrzejewski T.M."/>
            <person name="Davidsen T.M."/>
            <person name="Wayne K.J."/>
            <person name="Tettelin H."/>
            <person name="Glass J.I."/>
            <person name="Rusch D."/>
            <person name="Podicherti R."/>
            <person name="Tsui H.-C.T."/>
            <person name="Winkler M.E."/>
        </authorList>
    </citation>
    <scope>NUCLEOTIDE SEQUENCE</scope>
</reference>
<keyword evidence="2" id="KW-0689">Ribosomal protein</keyword>
<dbReference type="InterPro" id="IPR044957">
    <property type="entry name" value="Ribosomal_bL32_bact"/>
</dbReference>
<dbReference type="PANTHER" id="PTHR35534:SF1">
    <property type="entry name" value="LARGE RIBOSOMAL SUBUNIT PROTEIN BL32"/>
    <property type="match status" value="1"/>
</dbReference>
<evidence type="ECO:0000256" key="1">
    <source>
        <dbReference type="ARBA" id="ARBA00008560"/>
    </source>
</evidence>
<dbReference type="PANTHER" id="PTHR35534">
    <property type="entry name" value="50S RIBOSOMAL PROTEIN L32"/>
    <property type="match status" value="1"/>
</dbReference>
<dbReference type="AlphaFoldDB" id="A0A382CHZ4"/>
<gene>
    <name evidence="4" type="ORF">METZ01_LOCUS178549</name>
</gene>
<keyword evidence="3" id="KW-0687">Ribonucleoprotein</keyword>
<evidence type="ECO:0000313" key="4">
    <source>
        <dbReference type="EMBL" id="SVB25695.1"/>
    </source>
</evidence>
<proteinExistence type="inferred from homology"/>
<name>A0A382CHZ4_9ZZZZ</name>
<dbReference type="GO" id="GO:0015934">
    <property type="term" value="C:large ribosomal subunit"/>
    <property type="evidence" value="ECO:0007669"/>
    <property type="project" value="InterPro"/>
</dbReference>
<dbReference type="InterPro" id="IPR011332">
    <property type="entry name" value="Ribosomal_zn-bd"/>
</dbReference>
<dbReference type="NCBIfam" id="TIGR01031">
    <property type="entry name" value="rpmF_bact"/>
    <property type="match status" value="1"/>
</dbReference>